<feature type="compositionally biased region" description="Polar residues" evidence="2">
    <location>
        <begin position="1"/>
        <end position="10"/>
    </location>
</feature>
<feature type="compositionally biased region" description="Polar residues" evidence="2">
    <location>
        <begin position="138"/>
        <end position="155"/>
    </location>
</feature>
<accession>A0AAD3DXS5</accession>
<keyword evidence="4" id="KW-1185">Reference proteome</keyword>
<dbReference type="Proteomes" id="UP001054857">
    <property type="component" value="Unassembled WGS sequence"/>
</dbReference>
<feature type="region of interest" description="Disordered" evidence="2">
    <location>
        <begin position="323"/>
        <end position="356"/>
    </location>
</feature>
<dbReference type="AlphaFoldDB" id="A0AAD3DXS5"/>
<feature type="coiled-coil region" evidence="1">
    <location>
        <begin position="449"/>
        <end position="497"/>
    </location>
</feature>
<evidence type="ECO:0000313" key="3">
    <source>
        <dbReference type="EMBL" id="GFR47746.1"/>
    </source>
</evidence>
<dbReference type="SUPFAM" id="SSF90257">
    <property type="entry name" value="Myosin rod fragments"/>
    <property type="match status" value="1"/>
</dbReference>
<reference evidence="3 4" key="1">
    <citation type="journal article" date="2021" name="Sci. Rep.">
        <title>Genome sequencing of the multicellular alga Astrephomene provides insights into convergent evolution of germ-soma differentiation.</title>
        <authorList>
            <person name="Yamashita S."/>
            <person name="Yamamoto K."/>
            <person name="Matsuzaki R."/>
            <person name="Suzuki S."/>
            <person name="Yamaguchi H."/>
            <person name="Hirooka S."/>
            <person name="Minakuchi Y."/>
            <person name="Miyagishima S."/>
            <person name="Kawachi M."/>
            <person name="Toyoda A."/>
            <person name="Nozaki H."/>
        </authorList>
    </citation>
    <scope>NUCLEOTIDE SEQUENCE [LARGE SCALE GENOMIC DNA]</scope>
    <source>
        <strain evidence="3 4">NIES-4017</strain>
    </source>
</reference>
<organism evidence="3 4">
    <name type="scientific">Astrephomene gubernaculifera</name>
    <dbReference type="NCBI Taxonomy" id="47775"/>
    <lineage>
        <taxon>Eukaryota</taxon>
        <taxon>Viridiplantae</taxon>
        <taxon>Chlorophyta</taxon>
        <taxon>core chlorophytes</taxon>
        <taxon>Chlorophyceae</taxon>
        <taxon>CS clade</taxon>
        <taxon>Chlamydomonadales</taxon>
        <taxon>Astrephomenaceae</taxon>
        <taxon>Astrephomene</taxon>
    </lineage>
</organism>
<feature type="compositionally biased region" description="Low complexity" evidence="2">
    <location>
        <begin position="528"/>
        <end position="540"/>
    </location>
</feature>
<gene>
    <name evidence="3" type="ORF">Agub_g9511</name>
</gene>
<dbReference type="EMBL" id="BMAR01000019">
    <property type="protein sequence ID" value="GFR47746.1"/>
    <property type="molecule type" value="Genomic_DNA"/>
</dbReference>
<sequence length="645" mass="68585">MDTLQAQASAAFSCGTGEASSDSSGSTPGDNSPALVTPSYTSEAVFRAKSQGPDLGIIATALDFEPDVTEYASDLTHITGDLFDEPALGASVVGCTLAGARHAASVGATTYAPQSNAPSRSPLRCRHVSNVATGPLSKPTTSLPQLPSTGSYSDSVESEHTSLGFSGGNAAYPADYCASPRASSHTPEFLNPLFDGEVFPSPLTQIPSESARDCIAAAKTPFLSPTVHSYSHGLSPSGRPLPHNHDRLGTNSHSHYDHPRQHHHAEEPHRRPQQHQHTSTLSAAVTAALPMLRGLTTRGSAEQAVLVSSLASLANASDDVHLGRIPWRSSGSGRASDPDASRRRAVDCPADAAGASTSGQQLDATLELLRYAASLQQRQEAREKEVAALQSQLQTRNKEVAALQQQLNDACQERDQACAVRDEALAQLDEAFAEREELGLALLDCQAHISELELRLQQEARDKAAMASQSKLLQQQIQESEEAWRDAQKMLHELQKRSQEGQQDYELCSLQAIADYGDVDANGASVSANAAAGSSSSGADDASEPRDPRDTELAKLRRENQSLLQRLIASSLAQAQAREREEAAKHELHMLRDLNQSTMESVNTLSLELSLLRPNACGRAGGRFNLPFLRRSNGASGSSGGGSAS</sequence>
<evidence type="ECO:0000256" key="2">
    <source>
        <dbReference type="SAM" id="MobiDB-lite"/>
    </source>
</evidence>
<feature type="compositionally biased region" description="Basic and acidic residues" evidence="2">
    <location>
        <begin position="336"/>
        <end position="346"/>
    </location>
</feature>
<feature type="region of interest" description="Disordered" evidence="2">
    <location>
        <begin position="1"/>
        <end position="38"/>
    </location>
</feature>
<evidence type="ECO:0000256" key="1">
    <source>
        <dbReference type="SAM" id="Coils"/>
    </source>
</evidence>
<protein>
    <submittedName>
        <fullName evidence="3">Uncharacterized protein</fullName>
    </submittedName>
</protein>
<evidence type="ECO:0000313" key="4">
    <source>
        <dbReference type="Proteomes" id="UP001054857"/>
    </source>
</evidence>
<keyword evidence="1" id="KW-0175">Coiled coil</keyword>
<feature type="compositionally biased region" description="Polar residues" evidence="2">
    <location>
        <begin position="18"/>
        <end position="30"/>
    </location>
</feature>
<feature type="coiled-coil region" evidence="1">
    <location>
        <begin position="372"/>
        <end position="413"/>
    </location>
</feature>
<proteinExistence type="predicted"/>
<feature type="region of interest" description="Disordered" evidence="2">
    <location>
        <begin position="228"/>
        <end position="281"/>
    </location>
</feature>
<name>A0AAD3DXS5_9CHLO</name>
<comment type="caution">
    <text evidence="3">The sequence shown here is derived from an EMBL/GenBank/DDBJ whole genome shotgun (WGS) entry which is preliminary data.</text>
</comment>
<feature type="region of interest" description="Disordered" evidence="2">
    <location>
        <begin position="131"/>
        <end position="162"/>
    </location>
</feature>
<feature type="region of interest" description="Disordered" evidence="2">
    <location>
        <begin position="528"/>
        <end position="550"/>
    </location>
</feature>
<feature type="compositionally biased region" description="Basic and acidic residues" evidence="2">
    <location>
        <begin position="243"/>
        <end position="270"/>
    </location>
</feature>